<accession>A0A6A5QJ49</accession>
<dbReference type="EMBL" id="ML979136">
    <property type="protein sequence ID" value="KAF1915635.1"/>
    <property type="molecule type" value="Genomic_DNA"/>
</dbReference>
<evidence type="ECO:0000313" key="4">
    <source>
        <dbReference type="Proteomes" id="UP000800096"/>
    </source>
</evidence>
<feature type="compositionally biased region" description="Acidic residues" evidence="2">
    <location>
        <begin position="421"/>
        <end position="438"/>
    </location>
</feature>
<keyword evidence="1" id="KW-0175">Coiled coil</keyword>
<feature type="coiled-coil region" evidence="1">
    <location>
        <begin position="461"/>
        <end position="513"/>
    </location>
</feature>
<organism evidence="3 4">
    <name type="scientific">Ampelomyces quisqualis</name>
    <name type="common">Powdery mildew agent</name>
    <dbReference type="NCBI Taxonomy" id="50730"/>
    <lineage>
        <taxon>Eukaryota</taxon>
        <taxon>Fungi</taxon>
        <taxon>Dikarya</taxon>
        <taxon>Ascomycota</taxon>
        <taxon>Pezizomycotina</taxon>
        <taxon>Dothideomycetes</taxon>
        <taxon>Pleosporomycetidae</taxon>
        <taxon>Pleosporales</taxon>
        <taxon>Pleosporineae</taxon>
        <taxon>Phaeosphaeriaceae</taxon>
        <taxon>Ampelomyces</taxon>
    </lineage>
</organism>
<sequence length="553" mass="61388">MAHGHYHPYRNPLHYLVPTRHAPNLQLQNDGQMPQLPHAPHSLASTVPQGLQAPGSIYRTTEFPGRTLEDGTSSPRPGDAGPVPESIGAPGPSMRGGTGTPGRKKDKGKARATEVSEEGFQAPLERQHSAALRGSGSPFQQSYGFQASHGFQSSQGFQQGYGYDRAPEFQPPHRRKDDDFDFSEFLNEDLMEDAETADLGSGEGSQQLYTALDSRSARSGFTEWADHLATNGPDLPPAPTLHLQESRSQARTQAQPPSAFSPRAGLESQPTWPNPRYPNAYAHSMMVDNSEYERRAAEGSSMMSQQASPRDAFETQSIMGIKRKTGEADKAPPWIGLEQQGNPFRNGFEHRPTPARGFFSTQSNTRPRARNVSPIQSTPLPRTGNPPQQHAPQHVEISATLRAQQDAELAESDPTESASSSEDDDDEVEYEHDADDEAEHEHDQDEQPFDPPLTSAQRIALKAHQQEMAALDAEILHEDEQENAYWAKRKRENDDLSARYRAWKEVKERAERARREGIEARARAAVAWRDGVGRGEGGVSERCRRWLEGWEDV</sequence>
<feature type="region of interest" description="Disordered" evidence="2">
    <location>
        <begin position="25"/>
        <end position="125"/>
    </location>
</feature>
<feature type="compositionally biased region" description="Low complexity" evidence="2">
    <location>
        <begin position="149"/>
        <end position="162"/>
    </location>
</feature>
<keyword evidence="4" id="KW-1185">Reference proteome</keyword>
<proteinExistence type="predicted"/>
<protein>
    <submittedName>
        <fullName evidence="3">Uncharacterized protein</fullName>
    </submittedName>
</protein>
<gene>
    <name evidence="3" type="ORF">BDU57DRAFT_539979</name>
</gene>
<feature type="region of interest" description="Disordered" evidence="2">
    <location>
        <begin position="149"/>
        <end position="277"/>
    </location>
</feature>
<evidence type="ECO:0000256" key="2">
    <source>
        <dbReference type="SAM" id="MobiDB-lite"/>
    </source>
</evidence>
<feature type="region of interest" description="Disordered" evidence="2">
    <location>
        <begin position="293"/>
        <end position="458"/>
    </location>
</feature>
<feature type="compositionally biased region" description="Polar residues" evidence="2">
    <location>
        <begin position="301"/>
        <end position="318"/>
    </location>
</feature>
<feature type="compositionally biased region" description="Polar residues" evidence="2">
    <location>
        <begin position="246"/>
        <end position="258"/>
    </location>
</feature>
<feature type="compositionally biased region" description="Polar residues" evidence="2">
    <location>
        <begin position="373"/>
        <end position="391"/>
    </location>
</feature>
<evidence type="ECO:0000313" key="3">
    <source>
        <dbReference type="EMBL" id="KAF1915635.1"/>
    </source>
</evidence>
<name>A0A6A5QJ49_AMPQU</name>
<dbReference type="Proteomes" id="UP000800096">
    <property type="component" value="Unassembled WGS sequence"/>
</dbReference>
<feature type="compositionally biased region" description="Acidic residues" evidence="2">
    <location>
        <begin position="179"/>
        <end position="196"/>
    </location>
</feature>
<evidence type="ECO:0000256" key="1">
    <source>
        <dbReference type="SAM" id="Coils"/>
    </source>
</evidence>
<reference evidence="3" key="1">
    <citation type="journal article" date="2020" name="Stud. Mycol.">
        <title>101 Dothideomycetes genomes: a test case for predicting lifestyles and emergence of pathogens.</title>
        <authorList>
            <person name="Haridas S."/>
            <person name="Albert R."/>
            <person name="Binder M."/>
            <person name="Bloem J."/>
            <person name="Labutti K."/>
            <person name="Salamov A."/>
            <person name="Andreopoulos B."/>
            <person name="Baker S."/>
            <person name="Barry K."/>
            <person name="Bills G."/>
            <person name="Bluhm B."/>
            <person name="Cannon C."/>
            <person name="Castanera R."/>
            <person name="Culley D."/>
            <person name="Daum C."/>
            <person name="Ezra D."/>
            <person name="Gonzalez J."/>
            <person name="Henrissat B."/>
            <person name="Kuo A."/>
            <person name="Liang C."/>
            <person name="Lipzen A."/>
            <person name="Lutzoni F."/>
            <person name="Magnuson J."/>
            <person name="Mondo S."/>
            <person name="Nolan M."/>
            <person name="Ohm R."/>
            <person name="Pangilinan J."/>
            <person name="Park H.-J."/>
            <person name="Ramirez L."/>
            <person name="Alfaro M."/>
            <person name="Sun H."/>
            <person name="Tritt A."/>
            <person name="Yoshinaga Y."/>
            <person name="Zwiers L.-H."/>
            <person name="Turgeon B."/>
            <person name="Goodwin S."/>
            <person name="Spatafora J."/>
            <person name="Crous P."/>
            <person name="Grigoriev I."/>
        </authorList>
    </citation>
    <scope>NUCLEOTIDE SEQUENCE</scope>
    <source>
        <strain evidence="3">HMLAC05119</strain>
    </source>
</reference>
<dbReference type="AlphaFoldDB" id="A0A6A5QJ49"/>